<comment type="caution">
    <text evidence="2">The sequence shown here is derived from an EMBL/GenBank/DDBJ whole genome shotgun (WGS) entry which is preliminary data.</text>
</comment>
<organism evidence="2 3">
    <name type="scientific">Tegillarca granosa</name>
    <name type="common">Malaysian cockle</name>
    <name type="synonym">Anadara granosa</name>
    <dbReference type="NCBI Taxonomy" id="220873"/>
    <lineage>
        <taxon>Eukaryota</taxon>
        <taxon>Metazoa</taxon>
        <taxon>Spiralia</taxon>
        <taxon>Lophotrochozoa</taxon>
        <taxon>Mollusca</taxon>
        <taxon>Bivalvia</taxon>
        <taxon>Autobranchia</taxon>
        <taxon>Pteriomorphia</taxon>
        <taxon>Arcoida</taxon>
        <taxon>Arcoidea</taxon>
        <taxon>Arcidae</taxon>
        <taxon>Tegillarca</taxon>
    </lineage>
</organism>
<evidence type="ECO:0008006" key="4">
    <source>
        <dbReference type="Google" id="ProtNLM"/>
    </source>
</evidence>
<name>A0ABQ9F2V7_TEGGR</name>
<dbReference type="PANTHER" id="PTHR43832">
    <property type="match status" value="1"/>
</dbReference>
<accession>A0ABQ9F2V7</accession>
<keyword evidence="3" id="KW-1185">Reference proteome</keyword>
<dbReference type="Pfam" id="PF02353">
    <property type="entry name" value="CMAS"/>
    <property type="match status" value="1"/>
</dbReference>
<proteinExistence type="inferred from homology"/>
<dbReference type="Gene3D" id="3.40.50.150">
    <property type="entry name" value="Vaccinia Virus protein VP39"/>
    <property type="match status" value="1"/>
</dbReference>
<dbReference type="EMBL" id="JARBDR010000496">
    <property type="protein sequence ID" value="KAJ8311749.1"/>
    <property type="molecule type" value="Genomic_DNA"/>
</dbReference>
<reference evidence="2 3" key="1">
    <citation type="submission" date="2022-12" db="EMBL/GenBank/DDBJ databases">
        <title>Chromosome-level genome of Tegillarca granosa.</title>
        <authorList>
            <person name="Kim J."/>
        </authorList>
    </citation>
    <scope>NUCLEOTIDE SEQUENCE [LARGE SCALE GENOMIC DNA]</scope>
    <source>
        <strain evidence="2">Teg-2019</strain>
        <tissue evidence="2">Adductor muscle</tissue>
    </source>
</reference>
<evidence type="ECO:0000256" key="1">
    <source>
        <dbReference type="ARBA" id="ARBA00010815"/>
    </source>
</evidence>
<dbReference type="SUPFAM" id="SSF53335">
    <property type="entry name" value="S-adenosyl-L-methionine-dependent methyltransferases"/>
    <property type="match status" value="1"/>
</dbReference>
<gene>
    <name evidence="2" type="ORF">KUTeg_011104</name>
</gene>
<sequence length="304" mass="35633">MTNNRHWGQIVKHVMNFGYQGIPNYHIQNKNKKKLKNYFNKMLIFEIFIGDKKINYLNTTCVLDQKVQIGLWSFFLFVLHELSPIFHYVSTEFAAWIKCGERERDRQREREREIFSEDASLKAYCEQARVEDGQMVLDLGCGWGSFGLYICEKFPRCKVTCVSNSSTQRRHIENEAMVRGFSDRLDCITADANDFSTKTKHFYILIFSIWILSLYAYEELQYIDSESVILHMKNYSILMQRVSSWLKPSGLLFIQILCHCLYPYAFDTKPGSDTEWMAKNFFTGGTMPSSDLFLTILKKTGFDL</sequence>
<evidence type="ECO:0000313" key="2">
    <source>
        <dbReference type="EMBL" id="KAJ8311749.1"/>
    </source>
</evidence>
<evidence type="ECO:0000313" key="3">
    <source>
        <dbReference type="Proteomes" id="UP001217089"/>
    </source>
</evidence>
<dbReference type="InterPro" id="IPR029063">
    <property type="entry name" value="SAM-dependent_MTases_sf"/>
</dbReference>
<protein>
    <recommendedName>
        <fullName evidence="4">Cyclopropane-fatty-acyl-phospholipid synthase</fullName>
    </recommendedName>
</protein>
<dbReference type="CDD" id="cd02440">
    <property type="entry name" value="AdoMet_MTases"/>
    <property type="match status" value="1"/>
</dbReference>
<dbReference type="Proteomes" id="UP001217089">
    <property type="component" value="Unassembled WGS sequence"/>
</dbReference>
<dbReference type="PANTHER" id="PTHR43832:SF1">
    <property type="entry name" value="S-ADENOSYL-L-METHIONINE-DEPENDENT METHYLTRANSFERASES SUPERFAMILY PROTEIN"/>
    <property type="match status" value="1"/>
</dbReference>
<comment type="similarity">
    <text evidence="1">Belongs to the CFA/CMAS family.</text>
</comment>